<reference evidence="1" key="1">
    <citation type="submission" date="2023-04" db="EMBL/GenBank/DDBJ databases">
        <title>Draft Genome sequencing of Naganishia species isolated from polar environments using Oxford Nanopore Technology.</title>
        <authorList>
            <person name="Leo P."/>
            <person name="Venkateswaran K."/>
        </authorList>
    </citation>
    <scope>NUCLEOTIDE SEQUENCE</scope>
    <source>
        <strain evidence="1">MNA-CCFEE 5262</strain>
    </source>
</reference>
<name>A0ACC2V5L6_9TREE</name>
<sequence>MAASAVLPRSAPPHGLAERIKDSSNKILHAALQAPQRSDPRVLECLGVVLNLKAKQSLESMGTAPLEPDHYLPLRLAERLAPTTIFSFSLVLDLILAYPASLPSVHRVIDECIKRDDSLVPTFNKKIISPLFRILTAENRRITPPTKQPSRPAEFDNRSQHPFARVAYTLLLLARAHRLLAESILNTPSSLDILRASYAKIQQTNALTDVSKVHTKQSFLILLHTLLSNLQQTEREWKLVLIQGEEEDRVRRVLKDANLEEDYRFFFDDSTKQDDGKGEEQKKPVLGEVEMDILRSLAMGDVNPTERGHAEEARIAPIKAFFPQIPSYLLVSALSHPQFNLPLAADGSDPGVEALTNAILDNSLPSGLEKLRRALKGEDTETPSPPPTIQQTEASAAASAAATSSGAQQSAKPPKRRNIWSDMPMDFEKLKVENERKEASLADAFSNIPDQLRDQILRLEEQQHDEEEAERLAEREERDARRLRAEAARLAVEGGGKAARGVLQKPKTIAFEEELEEDDEAQTRDRIAMRGVTGDSEGSDDGEAVVDTRHDGSDSEVLENLDGAPDETYLELLYLHNRDAFNKDSRKSQKRAEMRSVMGWTNERLEDWAKLMDRNPRKEQILGRHAYTRMQNDFPSSNNNREDAPNRGRGGRGGGNRGGRGDGSGNGGARGRGQNKSSRGHANAARTRGHDKKMQKAAGWT</sequence>
<proteinExistence type="predicted"/>
<keyword evidence="2" id="KW-1185">Reference proteome</keyword>
<protein>
    <submittedName>
        <fullName evidence="1">Uncharacterized protein</fullName>
    </submittedName>
</protein>
<comment type="caution">
    <text evidence="1">The sequence shown here is derived from an EMBL/GenBank/DDBJ whole genome shotgun (WGS) entry which is preliminary data.</text>
</comment>
<accession>A0ACC2V5L6</accession>
<organism evidence="1 2">
    <name type="scientific">Naganishia adeliensis</name>
    <dbReference type="NCBI Taxonomy" id="92952"/>
    <lineage>
        <taxon>Eukaryota</taxon>
        <taxon>Fungi</taxon>
        <taxon>Dikarya</taxon>
        <taxon>Basidiomycota</taxon>
        <taxon>Agaricomycotina</taxon>
        <taxon>Tremellomycetes</taxon>
        <taxon>Filobasidiales</taxon>
        <taxon>Filobasidiaceae</taxon>
        <taxon>Naganishia</taxon>
    </lineage>
</organism>
<dbReference type="Proteomes" id="UP001230649">
    <property type="component" value="Unassembled WGS sequence"/>
</dbReference>
<evidence type="ECO:0000313" key="2">
    <source>
        <dbReference type="Proteomes" id="UP001230649"/>
    </source>
</evidence>
<evidence type="ECO:0000313" key="1">
    <source>
        <dbReference type="EMBL" id="KAJ9093941.1"/>
    </source>
</evidence>
<gene>
    <name evidence="1" type="ORF">QFC20_007027</name>
</gene>
<dbReference type="EMBL" id="JASBWS010000146">
    <property type="protein sequence ID" value="KAJ9093941.1"/>
    <property type="molecule type" value="Genomic_DNA"/>
</dbReference>